<feature type="coiled-coil region" evidence="1">
    <location>
        <begin position="147"/>
        <end position="201"/>
    </location>
</feature>
<evidence type="ECO:0000313" key="2">
    <source>
        <dbReference type="EMBL" id="CAF1083132.1"/>
    </source>
</evidence>
<name>A0A814MRY1_9BILA</name>
<dbReference type="EMBL" id="CAJNOE010000672">
    <property type="protein sequence ID" value="CAF1305920.1"/>
    <property type="molecule type" value="Genomic_DNA"/>
</dbReference>
<sequence>MAAIINALFGTYPDSEQQNTTETVAQHSATSSECLHTSVASDDVQIKSVISSETQANASINMKLNTEALLTKLNAAYAHIDEYSHSRTAEINEQVKKSIIGVLENTQHQQEELLTNANRRHLVIDNEYKIQLQKAIEALDAVKAKSLADLERDLQAKQQLIMDDAKKQIDLVNDQANLAKLNVLVEAQEQAKQNIDNLTNQVAITGQHETENILQSTTTTVITSQAHATETVVTTPVTPIADNQLQVAIRSPGELVLLPTATNTTTVDVVPIASDVTKTAVEAPVTSISADVTSNSSSTVETEVKTS</sequence>
<accession>A0A814MRY1</accession>
<evidence type="ECO:0000313" key="5">
    <source>
        <dbReference type="Proteomes" id="UP000663845"/>
    </source>
</evidence>
<evidence type="ECO:0000256" key="1">
    <source>
        <dbReference type="SAM" id="Coils"/>
    </source>
</evidence>
<reference evidence="2" key="1">
    <citation type="submission" date="2021-02" db="EMBL/GenBank/DDBJ databases">
        <authorList>
            <person name="Nowell W R."/>
        </authorList>
    </citation>
    <scope>NUCLEOTIDE SEQUENCE</scope>
</reference>
<gene>
    <name evidence="3" type="ORF">IZO911_LOCUS34328</name>
    <name evidence="2" type="ORF">JYZ213_LOCUS20406</name>
    <name evidence="4" type="ORF">KXQ929_LOCUS17293</name>
</gene>
<organism evidence="2 5">
    <name type="scientific">Adineta steineri</name>
    <dbReference type="NCBI Taxonomy" id="433720"/>
    <lineage>
        <taxon>Eukaryota</taxon>
        <taxon>Metazoa</taxon>
        <taxon>Spiralia</taxon>
        <taxon>Gnathifera</taxon>
        <taxon>Rotifera</taxon>
        <taxon>Eurotatoria</taxon>
        <taxon>Bdelloidea</taxon>
        <taxon>Adinetida</taxon>
        <taxon>Adinetidae</taxon>
        <taxon>Adineta</taxon>
    </lineage>
</organism>
<dbReference type="Proteomes" id="UP000663868">
    <property type="component" value="Unassembled WGS sequence"/>
</dbReference>
<evidence type="ECO:0000313" key="3">
    <source>
        <dbReference type="EMBL" id="CAF1305920.1"/>
    </source>
</evidence>
<dbReference type="EMBL" id="CAJOBB010001082">
    <property type="protein sequence ID" value="CAF3805330.1"/>
    <property type="molecule type" value="Genomic_DNA"/>
</dbReference>
<dbReference type="Proteomes" id="UP000663845">
    <property type="component" value="Unassembled WGS sequence"/>
</dbReference>
<protein>
    <submittedName>
        <fullName evidence="2">Uncharacterized protein</fullName>
    </submittedName>
</protein>
<comment type="caution">
    <text evidence="2">The sequence shown here is derived from an EMBL/GenBank/DDBJ whole genome shotgun (WGS) entry which is preliminary data.</text>
</comment>
<evidence type="ECO:0000313" key="4">
    <source>
        <dbReference type="EMBL" id="CAF3805330.1"/>
    </source>
</evidence>
<proteinExistence type="predicted"/>
<keyword evidence="1" id="KW-0175">Coiled coil</keyword>
<dbReference type="Proteomes" id="UP000663860">
    <property type="component" value="Unassembled WGS sequence"/>
</dbReference>
<dbReference type="EMBL" id="CAJNOG010000215">
    <property type="protein sequence ID" value="CAF1083132.1"/>
    <property type="molecule type" value="Genomic_DNA"/>
</dbReference>
<dbReference type="AlphaFoldDB" id="A0A814MRY1"/>